<evidence type="ECO:0000313" key="2">
    <source>
        <dbReference type="Proteomes" id="UP001346869"/>
    </source>
</evidence>
<accession>A0AAN8AK97</accession>
<sequence>MVDMDAAHILIFRESRSSSLFVWGCRAPDSRRAALCLLSPGRIVHDELNGSEIKPLEETLDTLVQTTEDQMSDLS</sequence>
<comment type="caution">
    <text evidence="1">The sequence shown here is derived from an EMBL/GenBank/DDBJ whole genome shotgun (WGS) entry which is preliminary data.</text>
</comment>
<protein>
    <submittedName>
        <fullName evidence="1">Uncharacterized protein</fullName>
    </submittedName>
</protein>
<proteinExistence type="predicted"/>
<gene>
    <name evidence="1" type="ORF">PBY51_002365</name>
</gene>
<keyword evidence="2" id="KW-1185">Reference proteome</keyword>
<dbReference type="AlphaFoldDB" id="A0AAN8AK97"/>
<dbReference type="EMBL" id="JAUZQC010000015">
    <property type="protein sequence ID" value="KAK5858203.1"/>
    <property type="molecule type" value="Genomic_DNA"/>
</dbReference>
<reference evidence="1 2" key="1">
    <citation type="journal article" date="2023" name="Genes (Basel)">
        <title>Chromosome-Level Genome Assembly and Circadian Gene Repertoire of the Patagonia Blennie Eleginops maclovinus-The Closest Ancestral Proxy of Antarctic Cryonotothenioids.</title>
        <authorList>
            <person name="Cheng C.C."/>
            <person name="Rivera-Colon A.G."/>
            <person name="Minhas B.F."/>
            <person name="Wilson L."/>
            <person name="Rayamajhi N."/>
            <person name="Vargas-Chacoff L."/>
            <person name="Catchen J.M."/>
        </authorList>
    </citation>
    <scope>NUCLEOTIDE SEQUENCE [LARGE SCALE GENOMIC DNA]</scope>
    <source>
        <strain evidence="1">JMC-PN-2008</strain>
    </source>
</reference>
<organism evidence="1 2">
    <name type="scientific">Eleginops maclovinus</name>
    <name type="common">Patagonian blennie</name>
    <name type="synonym">Eleginus maclovinus</name>
    <dbReference type="NCBI Taxonomy" id="56733"/>
    <lineage>
        <taxon>Eukaryota</taxon>
        <taxon>Metazoa</taxon>
        <taxon>Chordata</taxon>
        <taxon>Craniata</taxon>
        <taxon>Vertebrata</taxon>
        <taxon>Euteleostomi</taxon>
        <taxon>Actinopterygii</taxon>
        <taxon>Neopterygii</taxon>
        <taxon>Teleostei</taxon>
        <taxon>Neoteleostei</taxon>
        <taxon>Acanthomorphata</taxon>
        <taxon>Eupercaria</taxon>
        <taxon>Perciformes</taxon>
        <taxon>Notothenioidei</taxon>
        <taxon>Eleginopidae</taxon>
        <taxon>Eleginops</taxon>
    </lineage>
</organism>
<evidence type="ECO:0000313" key="1">
    <source>
        <dbReference type="EMBL" id="KAK5858203.1"/>
    </source>
</evidence>
<reference evidence="1 2" key="2">
    <citation type="journal article" date="2023" name="Mol. Biol. Evol.">
        <title>Genomics of Secondarily Temperate Adaptation in the Only Non-Antarctic Icefish.</title>
        <authorList>
            <person name="Rivera-Colon A.G."/>
            <person name="Rayamajhi N."/>
            <person name="Minhas B.F."/>
            <person name="Madrigal G."/>
            <person name="Bilyk K.T."/>
            <person name="Yoon V."/>
            <person name="Hune M."/>
            <person name="Gregory S."/>
            <person name="Cheng C.H.C."/>
            <person name="Catchen J.M."/>
        </authorList>
    </citation>
    <scope>NUCLEOTIDE SEQUENCE [LARGE SCALE GENOMIC DNA]</scope>
    <source>
        <strain evidence="1">JMC-PN-2008</strain>
    </source>
</reference>
<name>A0AAN8AK97_ELEMC</name>
<dbReference type="Proteomes" id="UP001346869">
    <property type="component" value="Unassembled WGS sequence"/>
</dbReference>